<evidence type="ECO:0000256" key="2">
    <source>
        <dbReference type="ARBA" id="ARBA00004123"/>
    </source>
</evidence>
<dbReference type="InterPro" id="IPR002579">
    <property type="entry name" value="Met_Sox_Rdtase_MsrB_dom"/>
</dbReference>
<accession>A0A1D1V835</accession>
<protein>
    <recommendedName>
        <fullName evidence="5">peptide-methionine (R)-S-oxide reductase</fullName>
        <ecNumber evidence="5">1.8.4.12</ecNumber>
    </recommendedName>
</protein>
<dbReference type="InterPro" id="IPR011057">
    <property type="entry name" value="Mss4-like_sf"/>
</dbReference>
<evidence type="ECO:0000256" key="4">
    <source>
        <dbReference type="ARBA" id="ARBA00007174"/>
    </source>
</evidence>
<dbReference type="GO" id="GO:0030091">
    <property type="term" value="P:protein repair"/>
    <property type="evidence" value="ECO:0007669"/>
    <property type="project" value="TreeGrafter"/>
</dbReference>
<comment type="subcellular location">
    <subcellularLocation>
        <location evidence="3">Cytoplasm</location>
        <location evidence="3">Cytoskeleton</location>
    </subcellularLocation>
    <subcellularLocation>
        <location evidence="2">Nucleus</location>
    </subcellularLocation>
</comment>
<dbReference type="Proteomes" id="UP000186922">
    <property type="component" value="Unassembled WGS sequence"/>
</dbReference>
<evidence type="ECO:0000256" key="7">
    <source>
        <dbReference type="ARBA" id="ARBA00022588"/>
    </source>
</evidence>
<evidence type="ECO:0000259" key="17">
    <source>
        <dbReference type="PROSITE" id="PS51790"/>
    </source>
</evidence>
<keyword evidence="14" id="KW-0539">Nucleus</keyword>
<keyword evidence="8" id="KW-0479">Metal-binding</keyword>
<dbReference type="GO" id="GO:0046872">
    <property type="term" value="F:metal ion binding"/>
    <property type="evidence" value="ECO:0007669"/>
    <property type="project" value="UniProtKB-KW"/>
</dbReference>
<comment type="caution">
    <text evidence="18">The sequence shown here is derived from an EMBL/GenBank/DDBJ whole genome shotgun (WGS) entry which is preliminary data.</text>
</comment>
<reference evidence="18 19" key="1">
    <citation type="journal article" date="2016" name="Nat. Commun.">
        <title>Extremotolerant tardigrade genome and improved radiotolerance of human cultured cells by tardigrade-unique protein.</title>
        <authorList>
            <person name="Hashimoto T."/>
            <person name="Horikawa D.D."/>
            <person name="Saito Y."/>
            <person name="Kuwahara H."/>
            <person name="Kozuka-Hata H."/>
            <person name="Shin-I T."/>
            <person name="Minakuchi Y."/>
            <person name="Ohishi K."/>
            <person name="Motoyama A."/>
            <person name="Aizu T."/>
            <person name="Enomoto A."/>
            <person name="Kondo K."/>
            <person name="Tanaka S."/>
            <person name="Hara Y."/>
            <person name="Koshikawa S."/>
            <person name="Sagara H."/>
            <person name="Miura T."/>
            <person name="Yokobori S."/>
            <person name="Miyagawa K."/>
            <person name="Suzuki Y."/>
            <person name="Kubo T."/>
            <person name="Oyama M."/>
            <person name="Kohara Y."/>
            <person name="Fujiyama A."/>
            <person name="Arakawa K."/>
            <person name="Katayama T."/>
            <person name="Toyoda A."/>
            <person name="Kunieda T."/>
        </authorList>
    </citation>
    <scope>NUCLEOTIDE SEQUENCE [LARGE SCALE GENOMIC DNA]</scope>
    <source>
        <strain evidence="18 19">YOKOZUNA-1</strain>
    </source>
</reference>
<organism evidence="18 19">
    <name type="scientific">Ramazzottius varieornatus</name>
    <name type="common">Water bear</name>
    <name type="synonym">Tardigrade</name>
    <dbReference type="NCBI Taxonomy" id="947166"/>
    <lineage>
        <taxon>Eukaryota</taxon>
        <taxon>Metazoa</taxon>
        <taxon>Ecdysozoa</taxon>
        <taxon>Tardigrada</taxon>
        <taxon>Eutardigrada</taxon>
        <taxon>Parachela</taxon>
        <taxon>Hypsibioidea</taxon>
        <taxon>Ramazzottiidae</taxon>
        <taxon>Ramazzottius</taxon>
    </lineage>
</organism>
<gene>
    <name evidence="18" type="primary">RvY_09088-1</name>
    <name evidence="18" type="synonym">RvY_09088.1</name>
    <name evidence="18" type="ORF">RvY_09088</name>
</gene>
<keyword evidence="7" id="KW-0399">Innate immunity</keyword>
<dbReference type="OrthoDB" id="44061at2759"/>
<keyword evidence="9" id="KW-0862">Zinc</keyword>
<evidence type="ECO:0000256" key="14">
    <source>
        <dbReference type="ARBA" id="ARBA00023242"/>
    </source>
</evidence>
<evidence type="ECO:0000256" key="8">
    <source>
        <dbReference type="ARBA" id="ARBA00022723"/>
    </source>
</evidence>
<dbReference type="PROSITE" id="PS51790">
    <property type="entry name" value="MSRB"/>
    <property type="match status" value="1"/>
</dbReference>
<dbReference type="PANTHER" id="PTHR46755:SF5">
    <property type="entry name" value="METHIONINE-R-SULFOXIDE REDUCTASE B1"/>
    <property type="match status" value="1"/>
</dbReference>
<evidence type="ECO:0000256" key="15">
    <source>
        <dbReference type="ARBA" id="ARBA00046083"/>
    </source>
</evidence>
<name>A0A1D1V835_RAMVA</name>
<feature type="domain" description="MsrB" evidence="17">
    <location>
        <begin position="1"/>
        <end position="96"/>
    </location>
</feature>
<evidence type="ECO:0000313" key="18">
    <source>
        <dbReference type="EMBL" id="GAU97861.1"/>
    </source>
</evidence>
<comment type="function">
    <text evidence="15">Methionine-sulfoxide reductase that specifically reduces methionine (R)-sulfoxide back to methionine. While in many cases, methionine oxidation is the result of random oxidation following oxidative stress, methionine oxidation is also a post-translational modification that takes place on specific residue. Acts as a regulator of actin assembly by reducing methionine (R)-sulfoxide mediated by MICALs (MICAL1, MICAL2 or MICAL3) on actin, thereby promoting filament repolymerization. Plays a role in innate immunity by reducing oxidized actin, leading to actin repolymerization in macrophages.</text>
</comment>
<dbReference type="Gene3D" id="2.170.150.20">
    <property type="entry name" value="Peptide methionine sulfoxide reductase"/>
    <property type="match status" value="1"/>
</dbReference>
<sequence length="96" mass="10590">MSFCTFRGGEKFRDHFEAGVYACSVCGFELFPSISKYEHSSPWPAFSRTMHPDSVKKEPEVIPQSKPNALKVSCGQCGQGLGHEFLQDGPDGGSRF</sequence>
<dbReference type="GO" id="GO:0033743">
    <property type="term" value="F:peptide-methionine (R)-S-oxide reductase activity"/>
    <property type="evidence" value="ECO:0007669"/>
    <property type="project" value="UniProtKB-EC"/>
</dbReference>
<keyword evidence="11" id="KW-0712">Selenocysteine</keyword>
<dbReference type="EC" id="1.8.4.12" evidence="5"/>
<evidence type="ECO:0000256" key="1">
    <source>
        <dbReference type="ARBA" id="ARBA00001947"/>
    </source>
</evidence>
<evidence type="ECO:0000256" key="3">
    <source>
        <dbReference type="ARBA" id="ARBA00004245"/>
    </source>
</evidence>
<evidence type="ECO:0000256" key="10">
    <source>
        <dbReference type="ARBA" id="ARBA00022859"/>
    </source>
</evidence>
<dbReference type="PANTHER" id="PTHR46755">
    <property type="entry name" value="METHIONINE-R-SULFOXIDE REDUCTASE B1"/>
    <property type="match status" value="1"/>
</dbReference>
<keyword evidence="10" id="KW-0391">Immunity</keyword>
<evidence type="ECO:0000256" key="11">
    <source>
        <dbReference type="ARBA" id="ARBA00022933"/>
    </source>
</evidence>
<keyword evidence="12" id="KW-0560">Oxidoreductase</keyword>
<evidence type="ECO:0000256" key="16">
    <source>
        <dbReference type="ARBA" id="ARBA00048488"/>
    </source>
</evidence>
<dbReference type="InterPro" id="IPR052150">
    <property type="entry name" value="MsrB_Met_sulfoxide_reductase"/>
</dbReference>
<dbReference type="GO" id="GO:0005856">
    <property type="term" value="C:cytoskeleton"/>
    <property type="evidence" value="ECO:0007669"/>
    <property type="project" value="UniProtKB-SubCell"/>
</dbReference>
<dbReference type="GO" id="GO:0005634">
    <property type="term" value="C:nucleus"/>
    <property type="evidence" value="ECO:0007669"/>
    <property type="project" value="UniProtKB-SubCell"/>
</dbReference>
<comment type="cofactor">
    <cofactor evidence="1">
        <name>Zn(2+)</name>
        <dbReference type="ChEBI" id="CHEBI:29105"/>
    </cofactor>
</comment>
<dbReference type="GO" id="GO:0045087">
    <property type="term" value="P:innate immune response"/>
    <property type="evidence" value="ECO:0007669"/>
    <property type="project" value="UniProtKB-KW"/>
</dbReference>
<dbReference type="STRING" id="947166.A0A1D1V835"/>
<comment type="similarity">
    <text evidence="4">Belongs to the MsrB Met sulfoxide reductase family.</text>
</comment>
<evidence type="ECO:0000313" key="19">
    <source>
        <dbReference type="Proteomes" id="UP000186922"/>
    </source>
</evidence>
<dbReference type="EMBL" id="BDGG01000004">
    <property type="protein sequence ID" value="GAU97861.1"/>
    <property type="molecule type" value="Genomic_DNA"/>
</dbReference>
<evidence type="ECO:0000256" key="9">
    <source>
        <dbReference type="ARBA" id="ARBA00022833"/>
    </source>
</evidence>
<dbReference type="Pfam" id="PF01641">
    <property type="entry name" value="SelR"/>
    <property type="match status" value="1"/>
</dbReference>
<evidence type="ECO:0000256" key="13">
    <source>
        <dbReference type="ARBA" id="ARBA00023212"/>
    </source>
</evidence>
<keyword evidence="6" id="KW-0963">Cytoplasm</keyword>
<keyword evidence="13" id="KW-0206">Cytoskeleton</keyword>
<comment type="catalytic activity">
    <reaction evidence="16">
        <text>L-methionyl-[protein] + [thioredoxin]-disulfide + H2O = L-methionyl-(R)-S-oxide-[protein] + [thioredoxin]-dithiol</text>
        <dbReference type="Rhea" id="RHEA:24164"/>
        <dbReference type="Rhea" id="RHEA-COMP:10698"/>
        <dbReference type="Rhea" id="RHEA-COMP:10700"/>
        <dbReference type="Rhea" id="RHEA-COMP:12313"/>
        <dbReference type="Rhea" id="RHEA-COMP:12314"/>
        <dbReference type="ChEBI" id="CHEBI:15377"/>
        <dbReference type="ChEBI" id="CHEBI:16044"/>
        <dbReference type="ChEBI" id="CHEBI:29950"/>
        <dbReference type="ChEBI" id="CHEBI:45764"/>
        <dbReference type="ChEBI" id="CHEBI:50058"/>
        <dbReference type="EC" id="1.8.4.12"/>
    </reaction>
</comment>
<dbReference type="AlphaFoldDB" id="A0A1D1V835"/>
<proteinExistence type="inferred from homology"/>
<evidence type="ECO:0000256" key="12">
    <source>
        <dbReference type="ARBA" id="ARBA00023002"/>
    </source>
</evidence>
<evidence type="ECO:0000256" key="5">
    <source>
        <dbReference type="ARBA" id="ARBA00012499"/>
    </source>
</evidence>
<dbReference type="SUPFAM" id="SSF51316">
    <property type="entry name" value="Mss4-like"/>
    <property type="match status" value="1"/>
</dbReference>
<keyword evidence="19" id="KW-1185">Reference proteome</keyword>
<evidence type="ECO:0000256" key="6">
    <source>
        <dbReference type="ARBA" id="ARBA00022490"/>
    </source>
</evidence>